<evidence type="ECO:0000313" key="3">
    <source>
        <dbReference type="Proteomes" id="UP000315439"/>
    </source>
</evidence>
<reference evidence="2 3" key="1">
    <citation type="submission" date="2019-07" db="EMBL/GenBank/DDBJ databases">
        <title>Draft genome for Aliikangiella sp. M105.</title>
        <authorList>
            <person name="Wang G."/>
        </authorList>
    </citation>
    <scope>NUCLEOTIDE SEQUENCE [LARGE SCALE GENOMIC DNA]</scope>
    <source>
        <strain evidence="2 3">M105</strain>
    </source>
</reference>
<dbReference type="InterPro" id="IPR038461">
    <property type="entry name" value="Schlafen_AlbA_2_dom_sf"/>
</dbReference>
<dbReference type="Pfam" id="PF04326">
    <property type="entry name" value="SLFN_AlbA_2"/>
    <property type="match status" value="1"/>
</dbReference>
<dbReference type="PANTHER" id="PTHR30595">
    <property type="entry name" value="GLPR-RELATED TRANSCRIPTIONAL REPRESSOR"/>
    <property type="match status" value="1"/>
</dbReference>
<evidence type="ECO:0000259" key="1">
    <source>
        <dbReference type="Pfam" id="PF04326"/>
    </source>
</evidence>
<proteinExistence type="predicted"/>
<evidence type="ECO:0000313" key="2">
    <source>
        <dbReference type="EMBL" id="TQV80248.1"/>
    </source>
</evidence>
<comment type="caution">
    <text evidence="2">The sequence shown here is derived from an EMBL/GenBank/DDBJ whole genome shotgun (WGS) entry which is preliminary data.</text>
</comment>
<accession>A0A545TSQ6</accession>
<dbReference type="GO" id="GO:0005524">
    <property type="term" value="F:ATP binding"/>
    <property type="evidence" value="ECO:0007669"/>
    <property type="project" value="UniProtKB-KW"/>
</dbReference>
<gene>
    <name evidence="2" type="ORF">FLL46_26380</name>
</gene>
<dbReference type="Gene3D" id="3.30.950.30">
    <property type="entry name" value="Schlafen, AAA domain"/>
    <property type="match status" value="1"/>
</dbReference>
<keyword evidence="3" id="KW-1185">Reference proteome</keyword>
<dbReference type="AlphaFoldDB" id="A0A545TSQ6"/>
<name>A0A545TSQ6_9GAMM</name>
<keyword evidence="2" id="KW-0547">Nucleotide-binding</keyword>
<dbReference type="PANTHER" id="PTHR30595:SF6">
    <property type="entry name" value="SCHLAFEN ALBA-2 DOMAIN-CONTAINING PROTEIN"/>
    <property type="match status" value="1"/>
</dbReference>
<dbReference type="Proteomes" id="UP000315439">
    <property type="component" value="Unassembled WGS sequence"/>
</dbReference>
<sequence length="413" mass="47147">MFSKPVSSITTEDLQNLLEERAVENVRLEFKQEAPSKNEMLKKLSSFANTFGGYLIVGVAEESDGTISSIPGIDPRSDYKQTINSWCFGGVSAPLNVEVSEPIPSPEDPDKACYVIYVAESDLAPHFINGRKGCYVRTDEQSQLFKAKLATQDEFLSMLERRKVIHSRKKSIVDRARTRFNTYVDSKYSDLGTRNRGIGARLSMAIVPRFPSKPVVSQLEALDTIKNRQISWRQVNFPRRQQGHLTQNDSALVLFPASVFSIMEFNIWGLMFYAMEIQEEYDEYSGIHLYQFLGNICVFLRHAKMLMASHDINLDMSIELDFEGIRGVPWIYARTNNPVEGPSSLLDDRFGIKLDVTAADIKNRSDGVAMELLDNILFSMNWPELVGDREQLRELLQQAYRFNFWDIPSEFSE</sequence>
<dbReference type="InterPro" id="IPR007421">
    <property type="entry name" value="Schlafen_AlbA_2_dom"/>
</dbReference>
<protein>
    <submittedName>
        <fullName evidence="2">ATP-binding protein</fullName>
    </submittedName>
</protein>
<dbReference type="EMBL" id="VIKS01000018">
    <property type="protein sequence ID" value="TQV80248.1"/>
    <property type="molecule type" value="Genomic_DNA"/>
</dbReference>
<organism evidence="2 3">
    <name type="scientific">Aliikangiella coralliicola</name>
    <dbReference type="NCBI Taxonomy" id="2592383"/>
    <lineage>
        <taxon>Bacteria</taxon>
        <taxon>Pseudomonadati</taxon>
        <taxon>Pseudomonadota</taxon>
        <taxon>Gammaproteobacteria</taxon>
        <taxon>Oceanospirillales</taxon>
        <taxon>Pleioneaceae</taxon>
        <taxon>Aliikangiella</taxon>
    </lineage>
</organism>
<feature type="domain" description="Schlafen AlbA-2" evidence="1">
    <location>
        <begin position="24"/>
        <end position="144"/>
    </location>
</feature>
<dbReference type="OrthoDB" id="9807853at2"/>
<keyword evidence="2" id="KW-0067">ATP-binding</keyword>
<dbReference type="RefSeq" id="WP_142935355.1">
    <property type="nucleotide sequence ID" value="NZ_ML660174.1"/>
</dbReference>